<dbReference type="GO" id="GO:0000139">
    <property type="term" value="C:Golgi membrane"/>
    <property type="evidence" value="ECO:0007669"/>
    <property type="project" value="UniProtKB-SubCell"/>
</dbReference>
<evidence type="ECO:0000256" key="5">
    <source>
        <dbReference type="ARBA" id="ARBA00022968"/>
    </source>
</evidence>
<evidence type="ECO:0000256" key="7">
    <source>
        <dbReference type="ARBA" id="ARBA00023034"/>
    </source>
</evidence>
<dbReference type="GO" id="GO:0009247">
    <property type="term" value="P:glycolipid biosynthetic process"/>
    <property type="evidence" value="ECO:0007669"/>
    <property type="project" value="InterPro"/>
</dbReference>
<evidence type="ECO:0000256" key="4">
    <source>
        <dbReference type="ARBA" id="ARBA00022692"/>
    </source>
</evidence>
<keyword evidence="13" id="KW-1185">Reference proteome</keyword>
<sequence length="491" mass="55531">MVHYIRLENKKSQNNIQSVGGKDGYRLRVGIFLSLAAFAVLSLYVSSRSIFSSAVVTRFQHQLTTVPYQTQNLTQYTNDVNRSGPVSSNGRYITESHEESPSGGHSKSPTKSDSTNLSGIQGKANAEGKQGTQTAGKGRAGDEVTQVVFAKVHKAASSTVQNVLLRFAMARDLDVMLPRAQDHVNEFGSKIDRSLLIEHRSGQSFDILANHLVFNEDEIAAYIPRTAFRFGILREPLSQALSALQYYTTNFLGPGSDLYNAVHKYAKDPVKGFLDNPQAFCNESPGSPVYACMINNRMSLDLGFGFSNMAVAKKDKSKIQAFVEKVDTQFDVMLISEYFDESMVLLRRHLHWQMKDIIYIRVNVADKKSEYVWRRDIKPNPTQMQTFKQWAAVDIALYDHFLTKFLKNIETEHLFQEELSAFKAVRSEVVNFCKNLSNSTVDVLNIAKNRWSEQFSVSRSHCQLMMMTEKEIVDMARASQRTRFHTSLHLS</sequence>
<dbReference type="PANTHER" id="PTHR14647:SF87">
    <property type="entry name" value="PUTATIVE-RELATED"/>
    <property type="match status" value="1"/>
</dbReference>
<proteinExistence type="inferred from homology"/>
<feature type="region of interest" description="Disordered" evidence="10">
    <location>
        <begin position="75"/>
        <end position="140"/>
    </location>
</feature>
<comment type="caution">
    <text evidence="12">The sequence shown here is derived from an EMBL/GenBank/DDBJ whole genome shotgun (WGS) entry which is preliminary data.</text>
</comment>
<evidence type="ECO:0000256" key="6">
    <source>
        <dbReference type="ARBA" id="ARBA00022989"/>
    </source>
</evidence>
<keyword evidence="3" id="KW-0808">Transferase</keyword>
<dbReference type="InterPro" id="IPR027417">
    <property type="entry name" value="P-loop_NTPase"/>
</dbReference>
<evidence type="ECO:0000256" key="10">
    <source>
        <dbReference type="SAM" id="MobiDB-lite"/>
    </source>
</evidence>
<accession>A0A3S1B3K0</accession>
<keyword evidence="8 11" id="KW-0472">Membrane</keyword>
<feature type="compositionally biased region" description="Polar residues" evidence="10">
    <location>
        <begin position="75"/>
        <end position="91"/>
    </location>
</feature>
<evidence type="ECO:0000313" key="13">
    <source>
        <dbReference type="Proteomes" id="UP000271974"/>
    </source>
</evidence>
<evidence type="ECO:0000256" key="8">
    <source>
        <dbReference type="ARBA" id="ARBA00023136"/>
    </source>
</evidence>
<comment type="similarity">
    <text evidence="2">Belongs to the galactose-3-O-sulfotransferase family.</text>
</comment>
<dbReference type="Pfam" id="PF06990">
    <property type="entry name" value="Gal-3-0_sulfotr"/>
    <property type="match status" value="1"/>
</dbReference>
<dbReference type="EMBL" id="RQTK01000474">
    <property type="protein sequence ID" value="RUS79059.1"/>
    <property type="molecule type" value="Genomic_DNA"/>
</dbReference>
<feature type="transmembrane region" description="Helical" evidence="11">
    <location>
        <begin position="27"/>
        <end position="45"/>
    </location>
</feature>
<dbReference type="InterPro" id="IPR009729">
    <property type="entry name" value="Gal-3-0_sulfotransfrase"/>
</dbReference>
<evidence type="ECO:0000256" key="9">
    <source>
        <dbReference type="ARBA" id="ARBA00023180"/>
    </source>
</evidence>
<protein>
    <submittedName>
        <fullName evidence="12">Uncharacterized protein</fullName>
    </submittedName>
</protein>
<organism evidence="12 13">
    <name type="scientific">Elysia chlorotica</name>
    <name type="common">Eastern emerald elysia</name>
    <name type="synonym">Sea slug</name>
    <dbReference type="NCBI Taxonomy" id="188477"/>
    <lineage>
        <taxon>Eukaryota</taxon>
        <taxon>Metazoa</taxon>
        <taxon>Spiralia</taxon>
        <taxon>Lophotrochozoa</taxon>
        <taxon>Mollusca</taxon>
        <taxon>Gastropoda</taxon>
        <taxon>Heterobranchia</taxon>
        <taxon>Euthyneura</taxon>
        <taxon>Panpulmonata</taxon>
        <taxon>Sacoglossa</taxon>
        <taxon>Placobranchoidea</taxon>
        <taxon>Plakobranchidae</taxon>
        <taxon>Elysia</taxon>
    </lineage>
</organism>
<dbReference type="Gene3D" id="3.40.50.300">
    <property type="entry name" value="P-loop containing nucleotide triphosphate hydrolases"/>
    <property type="match status" value="1"/>
</dbReference>
<keyword evidence="6 11" id="KW-1133">Transmembrane helix</keyword>
<name>A0A3S1B3K0_ELYCH</name>
<evidence type="ECO:0000313" key="12">
    <source>
        <dbReference type="EMBL" id="RUS79059.1"/>
    </source>
</evidence>
<reference evidence="12 13" key="1">
    <citation type="submission" date="2019-01" db="EMBL/GenBank/DDBJ databases">
        <title>A draft genome assembly of the solar-powered sea slug Elysia chlorotica.</title>
        <authorList>
            <person name="Cai H."/>
            <person name="Li Q."/>
            <person name="Fang X."/>
            <person name="Li J."/>
            <person name="Curtis N.E."/>
            <person name="Altenburger A."/>
            <person name="Shibata T."/>
            <person name="Feng M."/>
            <person name="Maeda T."/>
            <person name="Schwartz J.A."/>
            <person name="Shigenobu S."/>
            <person name="Lundholm N."/>
            <person name="Nishiyama T."/>
            <person name="Yang H."/>
            <person name="Hasebe M."/>
            <person name="Li S."/>
            <person name="Pierce S.K."/>
            <person name="Wang J."/>
        </authorList>
    </citation>
    <scope>NUCLEOTIDE SEQUENCE [LARGE SCALE GENOMIC DNA]</scope>
    <source>
        <strain evidence="12">EC2010</strain>
        <tissue evidence="12">Whole organism of an adult</tissue>
    </source>
</reference>
<dbReference type="AlphaFoldDB" id="A0A3S1B3K0"/>
<dbReference type="OrthoDB" id="514299at2759"/>
<dbReference type="GO" id="GO:0001733">
    <property type="term" value="F:galactosylceramide sulfotransferase activity"/>
    <property type="evidence" value="ECO:0007669"/>
    <property type="project" value="InterPro"/>
</dbReference>
<keyword evidence="7" id="KW-0333">Golgi apparatus</keyword>
<evidence type="ECO:0000256" key="1">
    <source>
        <dbReference type="ARBA" id="ARBA00004323"/>
    </source>
</evidence>
<keyword evidence="9" id="KW-0325">Glycoprotein</keyword>
<dbReference type="PANTHER" id="PTHR14647">
    <property type="entry name" value="GALACTOSE-3-O-SULFOTRANSFERASE"/>
    <property type="match status" value="1"/>
</dbReference>
<keyword evidence="5" id="KW-0735">Signal-anchor</keyword>
<dbReference type="Proteomes" id="UP000271974">
    <property type="component" value="Unassembled WGS sequence"/>
</dbReference>
<keyword evidence="4 11" id="KW-0812">Transmembrane</keyword>
<comment type="subcellular location">
    <subcellularLocation>
        <location evidence="1">Golgi apparatus membrane</location>
        <topology evidence="1">Single-pass type II membrane protein</topology>
    </subcellularLocation>
</comment>
<evidence type="ECO:0000256" key="3">
    <source>
        <dbReference type="ARBA" id="ARBA00022679"/>
    </source>
</evidence>
<evidence type="ECO:0000256" key="11">
    <source>
        <dbReference type="SAM" id="Phobius"/>
    </source>
</evidence>
<gene>
    <name evidence="12" type="ORF">EGW08_013185</name>
</gene>
<evidence type="ECO:0000256" key="2">
    <source>
        <dbReference type="ARBA" id="ARBA00008124"/>
    </source>
</evidence>